<name>A0A290WSH3_9BURK</name>
<evidence type="ECO:0000313" key="2">
    <source>
        <dbReference type="EMBL" id="ATD59813.1"/>
    </source>
</evidence>
<organism evidence="2 3">
    <name type="scientific">Janthinobacterium svalbardensis</name>
    <dbReference type="NCBI Taxonomy" id="368607"/>
    <lineage>
        <taxon>Bacteria</taxon>
        <taxon>Pseudomonadati</taxon>
        <taxon>Pseudomonadota</taxon>
        <taxon>Betaproteobacteria</taxon>
        <taxon>Burkholderiales</taxon>
        <taxon>Oxalobacteraceae</taxon>
        <taxon>Janthinobacterium</taxon>
    </lineage>
</organism>
<keyword evidence="3" id="KW-1185">Reference proteome</keyword>
<dbReference type="KEGG" id="jsv:CNX70_06145"/>
<reference evidence="2 3" key="1">
    <citation type="submission" date="2017-09" db="EMBL/GenBank/DDBJ databases">
        <title>Complete genome sequence of Janthinobacterium svalbardensis PAMC 27463.</title>
        <authorList>
            <person name="Cho Y.-J."/>
            <person name="Cho A."/>
            <person name="Kim O.-S."/>
            <person name="Lee J.-I."/>
        </authorList>
    </citation>
    <scope>NUCLEOTIDE SEQUENCE [LARGE SCALE GENOMIC DNA]</scope>
    <source>
        <strain evidence="2 3">PAMC 27463</strain>
    </source>
</reference>
<feature type="domain" description="Sulfatase N-terminal" evidence="1">
    <location>
        <begin position="72"/>
        <end position="205"/>
    </location>
</feature>
<proteinExistence type="predicted"/>
<dbReference type="EMBL" id="CP023422">
    <property type="protein sequence ID" value="ATD59813.1"/>
    <property type="molecule type" value="Genomic_DNA"/>
</dbReference>
<dbReference type="InterPro" id="IPR017850">
    <property type="entry name" value="Alkaline_phosphatase_core_sf"/>
</dbReference>
<evidence type="ECO:0000313" key="3">
    <source>
        <dbReference type="Proteomes" id="UP000218437"/>
    </source>
</evidence>
<dbReference type="InterPro" id="IPR000917">
    <property type="entry name" value="Sulfatase_N"/>
</dbReference>
<dbReference type="Proteomes" id="UP000218437">
    <property type="component" value="Chromosome"/>
</dbReference>
<protein>
    <recommendedName>
        <fullName evidence="1">Sulfatase N-terminal domain-containing protein</fullName>
    </recommendedName>
</protein>
<evidence type="ECO:0000259" key="1">
    <source>
        <dbReference type="Pfam" id="PF00884"/>
    </source>
</evidence>
<sequence length="256" mass="28865">MVDQQHKMVRFGPDSAIFSQLPGGPQAATVLGFYHPYCKIFPSLQSCNSTYAVNAGRWFDSLTFFSTALISAIKNIKGATQILPEFVLYHFDHMYRASDNVLSHLDATLANQRSSFDFIHMNLPHLPNIYVQRLLKQPVENDTDAYRQNLIGADMVLGRVVKDLQALADKQNILLVVSSDHWLRTHSKQPAAIPFVVWKVGASEPIVLPDRISTVHSKQLALDFLSGKLDTQPELADALRRTPYYETWSAPDGYKY</sequence>
<accession>A0A290WSH3</accession>
<dbReference type="Pfam" id="PF00884">
    <property type="entry name" value="Sulfatase"/>
    <property type="match status" value="1"/>
</dbReference>
<dbReference type="SUPFAM" id="SSF53649">
    <property type="entry name" value="Alkaline phosphatase-like"/>
    <property type="match status" value="1"/>
</dbReference>
<dbReference type="Gene3D" id="3.40.720.10">
    <property type="entry name" value="Alkaline Phosphatase, subunit A"/>
    <property type="match status" value="1"/>
</dbReference>
<gene>
    <name evidence="2" type="ORF">CNX70_06145</name>
</gene>
<dbReference type="AlphaFoldDB" id="A0A290WSH3"/>